<dbReference type="KEGG" id="rlc:K227x_21750"/>
<dbReference type="CDD" id="cd00446">
    <property type="entry name" value="GrpE"/>
    <property type="match status" value="1"/>
</dbReference>
<keyword evidence="3" id="KW-0963">Cytoplasm</keyword>
<proteinExistence type="inferred from homology"/>
<evidence type="ECO:0000256" key="1">
    <source>
        <dbReference type="ARBA" id="ARBA00009054"/>
    </source>
</evidence>
<comment type="similarity">
    <text evidence="1 3 5">Belongs to the GrpE family.</text>
</comment>
<gene>
    <name evidence="3" type="primary">grpE</name>
    <name evidence="7" type="ORF">K227x_21750</name>
</gene>
<evidence type="ECO:0000256" key="5">
    <source>
        <dbReference type="RuleBase" id="RU004478"/>
    </source>
</evidence>
<dbReference type="PRINTS" id="PR00773">
    <property type="entry name" value="GRPEPROTEIN"/>
</dbReference>
<feature type="region of interest" description="Disordered" evidence="6">
    <location>
        <begin position="37"/>
        <end position="70"/>
    </location>
</feature>
<dbReference type="SUPFAM" id="SSF58014">
    <property type="entry name" value="Coiled-coil domain of nucleotide exchange factor GrpE"/>
    <property type="match status" value="1"/>
</dbReference>
<sequence length="187" mass="20846">MNENVHHTTTHPFHDAFHRSSTENTVGASCPDWDLGQHGQRDRCSTHERCSPHQRCASENPSGPDGSESRSTFKLMRDLLPVMDNLERAILAGRYSGDFDELMEAVELVRNQFFDTLTSHGLKKLAGSPGPFNAAQHRVVGQQENDEHPDGSVVGVVQQGYRLRDSILRPSKVVVARNQCTELGEEK</sequence>
<dbReference type="GO" id="GO:0051082">
    <property type="term" value="F:unfolded protein binding"/>
    <property type="evidence" value="ECO:0007669"/>
    <property type="project" value="TreeGrafter"/>
</dbReference>
<dbReference type="GO" id="GO:0006457">
    <property type="term" value="P:protein folding"/>
    <property type="evidence" value="ECO:0007669"/>
    <property type="project" value="InterPro"/>
</dbReference>
<evidence type="ECO:0000313" key="8">
    <source>
        <dbReference type="Proteomes" id="UP000318538"/>
    </source>
</evidence>
<comment type="subunit">
    <text evidence="3">Homodimer.</text>
</comment>
<comment type="function">
    <text evidence="3 4">Participates actively in the response to hyperosmotic and heat shock by preventing the aggregation of stress-denatured proteins, in association with DnaK and GrpE. It is the nucleotide exchange factor for DnaK and may function as a thermosensor. Unfolded proteins bind initially to DnaJ; upon interaction with the DnaJ-bound protein, DnaK hydrolyzes its bound ATP, resulting in the formation of a stable complex. GrpE releases ADP from DnaK; ATP binding to DnaK triggers the release of the substrate protein, thus completing the reaction cycle. Several rounds of ATP-dependent interactions between DnaJ, DnaK and GrpE are required for fully efficient folding.</text>
</comment>
<dbReference type="Pfam" id="PF01025">
    <property type="entry name" value="GrpE"/>
    <property type="match status" value="1"/>
</dbReference>
<evidence type="ECO:0000256" key="4">
    <source>
        <dbReference type="RuleBase" id="RU000639"/>
    </source>
</evidence>
<keyword evidence="8" id="KW-1185">Reference proteome</keyword>
<keyword evidence="2 3" id="KW-0143">Chaperone</keyword>
<dbReference type="InterPro" id="IPR009012">
    <property type="entry name" value="GrpE_head"/>
</dbReference>
<dbReference type="Proteomes" id="UP000318538">
    <property type="component" value="Chromosome"/>
</dbReference>
<name>A0A517N9H2_9BACT</name>
<reference evidence="7 8" key="1">
    <citation type="submission" date="2019-02" db="EMBL/GenBank/DDBJ databases">
        <title>Deep-cultivation of Planctomycetes and their phenomic and genomic characterization uncovers novel biology.</title>
        <authorList>
            <person name="Wiegand S."/>
            <person name="Jogler M."/>
            <person name="Boedeker C."/>
            <person name="Pinto D."/>
            <person name="Vollmers J."/>
            <person name="Rivas-Marin E."/>
            <person name="Kohn T."/>
            <person name="Peeters S.H."/>
            <person name="Heuer A."/>
            <person name="Rast P."/>
            <person name="Oberbeckmann S."/>
            <person name="Bunk B."/>
            <person name="Jeske O."/>
            <person name="Meyerdierks A."/>
            <person name="Storesund J.E."/>
            <person name="Kallscheuer N."/>
            <person name="Luecker S."/>
            <person name="Lage O.M."/>
            <person name="Pohl T."/>
            <person name="Merkel B.J."/>
            <person name="Hornburger P."/>
            <person name="Mueller R.-W."/>
            <person name="Bruemmer F."/>
            <person name="Labrenz M."/>
            <person name="Spormann A.M."/>
            <person name="Op den Camp H."/>
            <person name="Overmann J."/>
            <person name="Amann R."/>
            <person name="Jetten M.S.M."/>
            <person name="Mascher T."/>
            <person name="Medema M.H."/>
            <person name="Devos D.P."/>
            <person name="Kaster A.-K."/>
            <person name="Ovreas L."/>
            <person name="Rohde M."/>
            <person name="Galperin M.Y."/>
            <person name="Jogler C."/>
        </authorList>
    </citation>
    <scope>NUCLEOTIDE SEQUENCE [LARGE SCALE GENOMIC DNA]</scope>
    <source>
        <strain evidence="7 8">K22_7</strain>
    </source>
</reference>
<dbReference type="GO" id="GO:0000774">
    <property type="term" value="F:adenyl-nucleotide exchange factor activity"/>
    <property type="evidence" value="ECO:0007669"/>
    <property type="project" value="InterPro"/>
</dbReference>
<dbReference type="Gene3D" id="2.30.22.10">
    <property type="entry name" value="Head domain of nucleotide exchange factor GrpE"/>
    <property type="match status" value="1"/>
</dbReference>
<feature type="compositionally biased region" description="Basic and acidic residues" evidence="6">
    <location>
        <begin position="39"/>
        <end position="51"/>
    </location>
</feature>
<organism evidence="7 8">
    <name type="scientific">Rubripirellula lacrimiformis</name>
    <dbReference type="NCBI Taxonomy" id="1930273"/>
    <lineage>
        <taxon>Bacteria</taxon>
        <taxon>Pseudomonadati</taxon>
        <taxon>Planctomycetota</taxon>
        <taxon>Planctomycetia</taxon>
        <taxon>Pirellulales</taxon>
        <taxon>Pirellulaceae</taxon>
        <taxon>Rubripirellula</taxon>
    </lineage>
</organism>
<dbReference type="HAMAP" id="MF_01151">
    <property type="entry name" value="GrpE"/>
    <property type="match status" value="1"/>
</dbReference>
<dbReference type="AlphaFoldDB" id="A0A517N9H2"/>
<dbReference type="RefSeq" id="WP_145169394.1">
    <property type="nucleotide sequence ID" value="NZ_CP036525.1"/>
</dbReference>
<dbReference type="EMBL" id="CP036525">
    <property type="protein sequence ID" value="QDT03790.1"/>
    <property type="molecule type" value="Genomic_DNA"/>
</dbReference>
<comment type="subcellular location">
    <subcellularLocation>
        <location evidence="3">Cytoplasm</location>
    </subcellularLocation>
</comment>
<feature type="region of interest" description="Disordered" evidence="6">
    <location>
        <begin position="1"/>
        <end position="21"/>
    </location>
</feature>
<protein>
    <recommendedName>
        <fullName evidence="3 4">Protein GrpE</fullName>
    </recommendedName>
    <alternativeName>
        <fullName evidence="3">HSP-70 cofactor</fullName>
    </alternativeName>
</protein>
<evidence type="ECO:0000256" key="3">
    <source>
        <dbReference type="HAMAP-Rule" id="MF_01151"/>
    </source>
</evidence>
<dbReference type="InterPro" id="IPR013805">
    <property type="entry name" value="GrpE_CC"/>
</dbReference>
<dbReference type="PANTHER" id="PTHR21237">
    <property type="entry name" value="GRPE PROTEIN"/>
    <property type="match status" value="1"/>
</dbReference>
<keyword evidence="3 4" id="KW-0346">Stress response</keyword>
<evidence type="ECO:0000313" key="7">
    <source>
        <dbReference type="EMBL" id="QDT03790.1"/>
    </source>
</evidence>
<dbReference type="Gene3D" id="3.90.20.20">
    <property type="match status" value="1"/>
</dbReference>
<dbReference type="GO" id="GO:0042803">
    <property type="term" value="F:protein homodimerization activity"/>
    <property type="evidence" value="ECO:0007669"/>
    <property type="project" value="InterPro"/>
</dbReference>
<evidence type="ECO:0000256" key="6">
    <source>
        <dbReference type="SAM" id="MobiDB-lite"/>
    </source>
</evidence>
<dbReference type="SUPFAM" id="SSF51064">
    <property type="entry name" value="Head domain of nucleotide exchange factor GrpE"/>
    <property type="match status" value="1"/>
</dbReference>
<dbReference type="OrthoDB" id="9812586at2"/>
<dbReference type="GO" id="GO:0005737">
    <property type="term" value="C:cytoplasm"/>
    <property type="evidence" value="ECO:0007669"/>
    <property type="project" value="UniProtKB-SubCell"/>
</dbReference>
<dbReference type="PANTHER" id="PTHR21237:SF23">
    <property type="entry name" value="GRPE PROTEIN HOMOLOG, MITOCHONDRIAL"/>
    <property type="match status" value="1"/>
</dbReference>
<dbReference type="GO" id="GO:0051087">
    <property type="term" value="F:protein-folding chaperone binding"/>
    <property type="evidence" value="ECO:0007669"/>
    <property type="project" value="InterPro"/>
</dbReference>
<accession>A0A517N9H2</accession>
<evidence type="ECO:0000256" key="2">
    <source>
        <dbReference type="ARBA" id="ARBA00023186"/>
    </source>
</evidence>
<dbReference type="PROSITE" id="PS01071">
    <property type="entry name" value="GRPE"/>
    <property type="match status" value="1"/>
</dbReference>
<dbReference type="InterPro" id="IPR000740">
    <property type="entry name" value="GrpE"/>
</dbReference>